<keyword evidence="3" id="KW-1185">Reference proteome</keyword>
<dbReference type="AlphaFoldDB" id="A0AAE1XK04"/>
<gene>
    <name evidence="2" type="ORF">Salat_2933000</name>
</gene>
<dbReference type="EMBL" id="JACGWO010000013">
    <property type="protein sequence ID" value="KAK4412858.1"/>
    <property type="molecule type" value="Genomic_DNA"/>
</dbReference>
<reference evidence="2" key="1">
    <citation type="submission" date="2020-06" db="EMBL/GenBank/DDBJ databases">
        <authorList>
            <person name="Li T."/>
            <person name="Hu X."/>
            <person name="Zhang T."/>
            <person name="Song X."/>
            <person name="Zhang H."/>
            <person name="Dai N."/>
            <person name="Sheng W."/>
            <person name="Hou X."/>
            <person name="Wei L."/>
        </authorList>
    </citation>
    <scope>NUCLEOTIDE SEQUENCE</scope>
    <source>
        <strain evidence="2">3651</strain>
        <tissue evidence="2">Leaf</tissue>
    </source>
</reference>
<comment type="caution">
    <text evidence="2">The sequence shown here is derived from an EMBL/GenBank/DDBJ whole genome shotgun (WGS) entry which is preliminary data.</text>
</comment>
<sequence>MANEGASSAPRGRSSGHLSDFSAPLEPAHAISPVAPASAVPLIEVPSEDTEVVGEEVESAARTQPYAAKSPAEKAKSKGKEVAEGPSEPKKHKRKHKGSHSSRLSKRSKSRSEKRKAKQAADKEEEEKHLKLVAELTECWKGTRTELRTPKCVFAKMEGEKLVPD</sequence>
<organism evidence="2 3">
    <name type="scientific">Sesamum alatum</name>
    <dbReference type="NCBI Taxonomy" id="300844"/>
    <lineage>
        <taxon>Eukaryota</taxon>
        <taxon>Viridiplantae</taxon>
        <taxon>Streptophyta</taxon>
        <taxon>Embryophyta</taxon>
        <taxon>Tracheophyta</taxon>
        <taxon>Spermatophyta</taxon>
        <taxon>Magnoliopsida</taxon>
        <taxon>eudicotyledons</taxon>
        <taxon>Gunneridae</taxon>
        <taxon>Pentapetalae</taxon>
        <taxon>asterids</taxon>
        <taxon>lamiids</taxon>
        <taxon>Lamiales</taxon>
        <taxon>Pedaliaceae</taxon>
        <taxon>Sesamum</taxon>
    </lineage>
</organism>
<evidence type="ECO:0000313" key="3">
    <source>
        <dbReference type="Proteomes" id="UP001293254"/>
    </source>
</evidence>
<feature type="compositionally biased region" description="Low complexity" evidence="1">
    <location>
        <begin position="1"/>
        <end position="16"/>
    </location>
</feature>
<reference evidence="2" key="2">
    <citation type="journal article" date="2024" name="Plant">
        <title>Genomic evolution and insights into agronomic trait innovations of Sesamum species.</title>
        <authorList>
            <person name="Miao H."/>
            <person name="Wang L."/>
            <person name="Qu L."/>
            <person name="Liu H."/>
            <person name="Sun Y."/>
            <person name="Le M."/>
            <person name="Wang Q."/>
            <person name="Wei S."/>
            <person name="Zheng Y."/>
            <person name="Lin W."/>
            <person name="Duan Y."/>
            <person name="Cao H."/>
            <person name="Xiong S."/>
            <person name="Wang X."/>
            <person name="Wei L."/>
            <person name="Li C."/>
            <person name="Ma Q."/>
            <person name="Ju M."/>
            <person name="Zhao R."/>
            <person name="Li G."/>
            <person name="Mu C."/>
            <person name="Tian Q."/>
            <person name="Mei H."/>
            <person name="Zhang T."/>
            <person name="Gao T."/>
            <person name="Zhang H."/>
        </authorList>
    </citation>
    <scope>NUCLEOTIDE SEQUENCE</scope>
    <source>
        <strain evidence="2">3651</strain>
    </source>
</reference>
<evidence type="ECO:0000313" key="2">
    <source>
        <dbReference type="EMBL" id="KAK4412858.1"/>
    </source>
</evidence>
<name>A0AAE1XK04_9LAMI</name>
<dbReference type="Proteomes" id="UP001293254">
    <property type="component" value="Unassembled WGS sequence"/>
</dbReference>
<accession>A0AAE1XK04</accession>
<feature type="compositionally biased region" description="Acidic residues" evidence="1">
    <location>
        <begin position="49"/>
        <end position="58"/>
    </location>
</feature>
<evidence type="ECO:0000256" key="1">
    <source>
        <dbReference type="SAM" id="MobiDB-lite"/>
    </source>
</evidence>
<feature type="compositionally biased region" description="Basic and acidic residues" evidence="1">
    <location>
        <begin position="119"/>
        <end position="129"/>
    </location>
</feature>
<feature type="region of interest" description="Disordered" evidence="1">
    <location>
        <begin position="1"/>
        <end position="24"/>
    </location>
</feature>
<proteinExistence type="predicted"/>
<feature type="region of interest" description="Disordered" evidence="1">
    <location>
        <begin position="49"/>
        <end position="129"/>
    </location>
</feature>
<protein>
    <submittedName>
        <fullName evidence="2">Uncharacterized protein</fullName>
    </submittedName>
</protein>
<feature type="compositionally biased region" description="Basic residues" evidence="1">
    <location>
        <begin position="90"/>
        <end position="118"/>
    </location>
</feature>
<feature type="compositionally biased region" description="Basic and acidic residues" evidence="1">
    <location>
        <begin position="71"/>
        <end position="89"/>
    </location>
</feature>